<dbReference type="STRING" id="1448308.A0A2T2NNJ1"/>
<feature type="domain" description="FAD/NAD(P)-binding" evidence="4">
    <location>
        <begin position="5"/>
        <end position="285"/>
    </location>
</feature>
<dbReference type="InterPro" id="IPR023753">
    <property type="entry name" value="FAD/NAD-binding_dom"/>
</dbReference>
<dbReference type="PRINTS" id="PR00368">
    <property type="entry name" value="FADPNR"/>
</dbReference>
<dbReference type="InterPro" id="IPR050097">
    <property type="entry name" value="Ferredoxin-NADP_redctase_2"/>
</dbReference>
<proteinExistence type="inferred from homology"/>
<evidence type="ECO:0000256" key="1">
    <source>
        <dbReference type="ARBA" id="ARBA00009333"/>
    </source>
</evidence>
<keyword evidence="2" id="KW-0285">Flavoprotein</keyword>
<evidence type="ECO:0000313" key="5">
    <source>
        <dbReference type="EMBL" id="PSN67001.1"/>
    </source>
</evidence>
<dbReference type="Gene3D" id="3.50.50.60">
    <property type="entry name" value="FAD/NAD(P)-binding domain"/>
    <property type="match status" value="2"/>
</dbReference>
<dbReference type="AlphaFoldDB" id="A0A2T2NNJ1"/>
<dbReference type="GO" id="GO:0097237">
    <property type="term" value="P:cellular response to toxic substance"/>
    <property type="evidence" value="ECO:0007669"/>
    <property type="project" value="UniProtKB-ARBA"/>
</dbReference>
<dbReference type="Pfam" id="PF07992">
    <property type="entry name" value="Pyr_redox_2"/>
    <property type="match status" value="1"/>
</dbReference>
<name>A0A2T2NNJ1_CORCC</name>
<dbReference type="EMBL" id="KZ678135">
    <property type="protein sequence ID" value="PSN67001.1"/>
    <property type="molecule type" value="Genomic_DNA"/>
</dbReference>
<evidence type="ECO:0000256" key="2">
    <source>
        <dbReference type="ARBA" id="ARBA00022630"/>
    </source>
</evidence>
<evidence type="ECO:0000259" key="4">
    <source>
        <dbReference type="Pfam" id="PF07992"/>
    </source>
</evidence>
<dbReference type="Proteomes" id="UP000240883">
    <property type="component" value="Unassembled WGS sequence"/>
</dbReference>
<dbReference type="GO" id="GO:0016491">
    <property type="term" value="F:oxidoreductase activity"/>
    <property type="evidence" value="ECO:0007669"/>
    <property type="project" value="UniProtKB-KW"/>
</dbReference>
<dbReference type="OrthoDB" id="10260355at2759"/>
<dbReference type="InterPro" id="IPR036188">
    <property type="entry name" value="FAD/NAD-bd_sf"/>
</dbReference>
<evidence type="ECO:0000256" key="3">
    <source>
        <dbReference type="ARBA" id="ARBA00023002"/>
    </source>
</evidence>
<dbReference type="SUPFAM" id="SSF51905">
    <property type="entry name" value="FAD/NAD(P)-binding domain"/>
    <property type="match status" value="1"/>
</dbReference>
<evidence type="ECO:0000313" key="6">
    <source>
        <dbReference type="Proteomes" id="UP000240883"/>
    </source>
</evidence>
<organism evidence="5 6">
    <name type="scientific">Corynespora cassiicola Philippines</name>
    <dbReference type="NCBI Taxonomy" id="1448308"/>
    <lineage>
        <taxon>Eukaryota</taxon>
        <taxon>Fungi</taxon>
        <taxon>Dikarya</taxon>
        <taxon>Ascomycota</taxon>
        <taxon>Pezizomycotina</taxon>
        <taxon>Dothideomycetes</taxon>
        <taxon>Pleosporomycetidae</taxon>
        <taxon>Pleosporales</taxon>
        <taxon>Corynesporascaceae</taxon>
        <taxon>Corynespora</taxon>
    </lineage>
</organism>
<sequence>MSDVDVLIVGGGPAGLSAATALSRLMHPCIIFDHGVYRNARAPHMHNVPTWDHKNPEDFREAARKDLTDRYKTTSFVRAKVEKLTKLPDGSFEALDSNGKTYKGKKVVLATGVEDLYPDIAGYDDCWGRGIYHCLFCHGYEERGAAQAGILAVEDMADLMHSTAVGCMAQRLAKKVVVLTHGNADLTQEIQAACTEKSLVVDPRRIARFHKVPGNTADVEIEFEDGAKEVFGFIAHKPRSKLNGPWADQLGVELTPGQDLKVNPPFNETTVPGVFAAGDCASPFKVVAGGISMGLFAANGAAMQVQQSK</sequence>
<accession>A0A2T2NNJ1</accession>
<keyword evidence="6" id="KW-1185">Reference proteome</keyword>
<reference evidence="5 6" key="1">
    <citation type="journal article" date="2018" name="Front. Microbiol.">
        <title>Genome-Wide Analysis of Corynespora cassiicola Leaf Fall Disease Putative Effectors.</title>
        <authorList>
            <person name="Lopez D."/>
            <person name="Ribeiro S."/>
            <person name="Label P."/>
            <person name="Fumanal B."/>
            <person name="Venisse J.S."/>
            <person name="Kohler A."/>
            <person name="de Oliveira R.R."/>
            <person name="Labutti K."/>
            <person name="Lipzen A."/>
            <person name="Lail K."/>
            <person name="Bauer D."/>
            <person name="Ohm R.A."/>
            <person name="Barry K.W."/>
            <person name="Spatafora J."/>
            <person name="Grigoriev I.V."/>
            <person name="Martin F.M."/>
            <person name="Pujade-Renaud V."/>
        </authorList>
    </citation>
    <scope>NUCLEOTIDE SEQUENCE [LARGE SCALE GENOMIC DNA]</scope>
    <source>
        <strain evidence="5 6">Philippines</strain>
    </source>
</reference>
<dbReference type="PANTHER" id="PTHR48105">
    <property type="entry name" value="THIOREDOXIN REDUCTASE 1-RELATED-RELATED"/>
    <property type="match status" value="1"/>
</dbReference>
<keyword evidence="3" id="KW-0560">Oxidoreductase</keyword>
<comment type="similarity">
    <text evidence="1">Belongs to the class-II pyridine nucleotide-disulfide oxidoreductase family.</text>
</comment>
<dbReference type="PRINTS" id="PR00469">
    <property type="entry name" value="PNDRDTASEII"/>
</dbReference>
<protein>
    <submittedName>
        <fullName evidence="5">FAD/NAD(P)-binding domain-containing protein</fullName>
    </submittedName>
</protein>
<gene>
    <name evidence="5" type="ORF">BS50DRAFT_552850</name>
</gene>